<evidence type="ECO:0000256" key="1">
    <source>
        <dbReference type="ARBA" id="ARBA00022485"/>
    </source>
</evidence>
<protein>
    <recommendedName>
        <fullName evidence="3">Radical SAM core domain-containing protein</fullName>
    </recommendedName>
</protein>
<keyword evidence="1" id="KW-0411">Iron-sulfur</keyword>
<evidence type="ECO:0008006" key="3">
    <source>
        <dbReference type="Google" id="ProtNLM"/>
    </source>
</evidence>
<name>A0A382R6J3_9ZZZZ</name>
<sequence>MPHKIDPKIDKYKSFDELPVPTIGCDSSATWAKEYMHLTHYEEPSVLAKKLIELTPHKTWDNIHLVITGGEPLLWQKQLPELLMQPEFKTLQNLTFETNTTQTLLPNFWTFLETFQAHTTFACSPKLSISGESMTRAIKPNVVNSYSKVKNSELFLKFVVQDEQCLNEVKNALDDFELPNDIPVYLMPVGGTQETLDLTEKQVATVALENGFKFSPRLHVNLFGNAWGT</sequence>
<dbReference type="Gene3D" id="3.20.20.70">
    <property type="entry name" value="Aldolase class I"/>
    <property type="match status" value="1"/>
</dbReference>
<dbReference type="PANTHER" id="PTHR42836:SF1">
    <property type="entry name" value="7-CARBOXY-7-DEAZAGUANINE SYNTHASE"/>
    <property type="match status" value="1"/>
</dbReference>
<accession>A0A382R6J3</accession>
<keyword evidence="1" id="KW-0408">Iron</keyword>
<dbReference type="GO" id="GO:0051539">
    <property type="term" value="F:4 iron, 4 sulfur cluster binding"/>
    <property type="evidence" value="ECO:0007669"/>
    <property type="project" value="UniProtKB-KW"/>
</dbReference>
<evidence type="ECO:0000313" key="2">
    <source>
        <dbReference type="EMBL" id="SVC92795.1"/>
    </source>
</evidence>
<dbReference type="InterPro" id="IPR013785">
    <property type="entry name" value="Aldolase_TIM"/>
</dbReference>
<reference evidence="2" key="1">
    <citation type="submission" date="2018-05" db="EMBL/GenBank/DDBJ databases">
        <authorList>
            <person name="Lanie J.A."/>
            <person name="Ng W.-L."/>
            <person name="Kazmierczak K.M."/>
            <person name="Andrzejewski T.M."/>
            <person name="Davidsen T.M."/>
            <person name="Wayne K.J."/>
            <person name="Tettelin H."/>
            <person name="Glass J.I."/>
            <person name="Rusch D."/>
            <person name="Podicherti R."/>
            <person name="Tsui H.-C.T."/>
            <person name="Winkler M.E."/>
        </authorList>
    </citation>
    <scope>NUCLEOTIDE SEQUENCE</scope>
</reference>
<keyword evidence="1" id="KW-0004">4Fe-4S</keyword>
<proteinExistence type="predicted"/>
<dbReference type="PANTHER" id="PTHR42836">
    <property type="entry name" value="7-CARBOXY-7-DEAZAGUANINE SYNTHASE"/>
    <property type="match status" value="1"/>
</dbReference>
<dbReference type="EMBL" id="UINC01119170">
    <property type="protein sequence ID" value="SVC92795.1"/>
    <property type="molecule type" value="Genomic_DNA"/>
</dbReference>
<organism evidence="2">
    <name type="scientific">marine metagenome</name>
    <dbReference type="NCBI Taxonomy" id="408172"/>
    <lineage>
        <taxon>unclassified sequences</taxon>
        <taxon>metagenomes</taxon>
        <taxon>ecological metagenomes</taxon>
    </lineage>
</organism>
<dbReference type="AlphaFoldDB" id="A0A382R6J3"/>
<gene>
    <name evidence="2" type="ORF">METZ01_LOCUS345649</name>
</gene>
<keyword evidence="1" id="KW-0479">Metal-binding</keyword>